<dbReference type="AlphaFoldDB" id="A0A0V8GGF5"/>
<dbReference type="Pfam" id="PF13472">
    <property type="entry name" value="Lipase_GDSL_2"/>
    <property type="match status" value="1"/>
</dbReference>
<comment type="caution">
    <text evidence="2">The sequence shown here is derived from an EMBL/GenBank/DDBJ whole genome shotgun (WGS) entry which is preliminary data.</text>
</comment>
<dbReference type="GO" id="GO:0004622">
    <property type="term" value="F:phosphatidylcholine lysophospholipase activity"/>
    <property type="evidence" value="ECO:0007669"/>
    <property type="project" value="TreeGrafter"/>
</dbReference>
<reference evidence="2 3" key="1">
    <citation type="journal article" date="2015" name="Int. J. Syst. Evol. Microbiol.">
        <title>Exiguobacterium enclense sp. nov., isolated from sediment.</title>
        <authorList>
            <person name="Dastager S.G."/>
            <person name="Mawlankar R."/>
            <person name="Sonalkar V.V."/>
            <person name="Thorat M.N."/>
            <person name="Mual P."/>
            <person name="Verma A."/>
            <person name="Krishnamurthi S."/>
            <person name="Tang S.K."/>
            <person name="Li W.J."/>
        </authorList>
    </citation>
    <scope>NUCLEOTIDE SEQUENCE [LARGE SCALE GENOMIC DNA]</scope>
    <source>
        <strain evidence="2 3">NIO-1109</strain>
    </source>
</reference>
<dbReference type="OrthoDB" id="252349at2"/>
<dbReference type="Proteomes" id="UP000053797">
    <property type="component" value="Unassembled WGS sequence"/>
</dbReference>
<accession>A0A0V8GGF5</accession>
<organism evidence="2 3">
    <name type="scientific">Exiguobacterium indicum</name>
    <dbReference type="NCBI Taxonomy" id="296995"/>
    <lineage>
        <taxon>Bacteria</taxon>
        <taxon>Bacillati</taxon>
        <taxon>Bacillota</taxon>
        <taxon>Bacilli</taxon>
        <taxon>Bacillales</taxon>
        <taxon>Bacillales Family XII. Incertae Sedis</taxon>
        <taxon>Exiguobacterium</taxon>
    </lineage>
</organism>
<evidence type="ECO:0000259" key="1">
    <source>
        <dbReference type="Pfam" id="PF13472"/>
    </source>
</evidence>
<evidence type="ECO:0000313" key="3">
    <source>
        <dbReference type="Proteomes" id="UP000053797"/>
    </source>
</evidence>
<gene>
    <name evidence="2" type="ORF">AS033_08440</name>
</gene>
<evidence type="ECO:0000313" key="2">
    <source>
        <dbReference type="EMBL" id="KSU49385.1"/>
    </source>
</evidence>
<dbReference type="Gene3D" id="3.40.50.1110">
    <property type="entry name" value="SGNH hydrolase"/>
    <property type="match status" value="1"/>
</dbReference>
<dbReference type="RefSeq" id="WP_058265189.1">
    <property type="nucleotide sequence ID" value="NZ_FMYN01000002.1"/>
</dbReference>
<dbReference type="SUPFAM" id="SSF52266">
    <property type="entry name" value="SGNH hydrolase"/>
    <property type="match status" value="1"/>
</dbReference>
<protein>
    <submittedName>
        <fullName evidence="2">Lipase</fullName>
    </submittedName>
</protein>
<feature type="domain" description="SGNH hydrolase-type esterase" evidence="1">
    <location>
        <begin position="56"/>
        <end position="240"/>
    </location>
</feature>
<dbReference type="InterPro" id="IPR013830">
    <property type="entry name" value="SGNH_hydro"/>
</dbReference>
<sequence length="254" mass="28118">MKRLRWPLFLTVSLVLTAIFGYGFVSAYSDVVNPPKRAVLTPTKEEPVKKGGTYVALGDSLTRGVGASNGNSYAAIVGRDLVKDNTVERFQNLAVSGARTEDLLKQLEQKEVLRSIKQAKVISVTIGGNDLFNRGEGVANFNAKKTAETVTTAQANLKKTFSILREQNPDAVIFYVGLYNPFRATENGEAFDAIVQDWNAKSRTLGIEYDVEIIDTFNLVRDVKRDLSSDQFHPNDSTYEEIAKASLLSVNKRF</sequence>
<dbReference type="PANTHER" id="PTHR30383">
    <property type="entry name" value="THIOESTERASE 1/PROTEASE 1/LYSOPHOSPHOLIPASE L1"/>
    <property type="match status" value="1"/>
</dbReference>
<dbReference type="EMBL" id="LNQL01000002">
    <property type="protein sequence ID" value="KSU49385.1"/>
    <property type="molecule type" value="Genomic_DNA"/>
</dbReference>
<dbReference type="InterPro" id="IPR051532">
    <property type="entry name" value="Ester_Hydrolysis_Enzymes"/>
</dbReference>
<name>A0A0V8GGF5_9BACL</name>
<dbReference type="PANTHER" id="PTHR30383:SF27">
    <property type="entry name" value="SPORE GERMINATION LIPASE LIPC"/>
    <property type="match status" value="1"/>
</dbReference>
<dbReference type="CDD" id="cd04506">
    <property type="entry name" value="SGNH_hydrolase_YpmR_like"/>
    <property type="match status" value="1"/>
</dbReference>
<dbReference type="InterPro" id="IPR036514">
    <property type="entry name" value="SGNH_hydro_sf"/>
</dbReference>
<proteinExistence type="predicted"/>